<dbReference type="AlphaFoldDB" id="A0A2H3BD29"/>
<keyword evidence="4" id="KW-1185">Reference proteome</keyword>
<protein>
    <submittedName>
        <fullName evidence="3">Uncharacterized protein</fullName>
    </submittedName>
</protein>
<gene>
    <name evidence="3" type="ORF">ARMSODRAFT_345652</name>
</gene>
<evidence type="ECO:0000313" key="3">
    <source>
        <dbReference type="EMBL" id="PBK66814.1"/>
    </source>
</evidence>
<evidence type="ECO:0000256" key="2">
    <source>
        <dbReference type="SAM" id="Phobius"/>
    </source>
</evidence>
<evidence type="ECO:0000256" key="1">
    <source>
        <dbReference type="SAM" id="MobiDB-lite"/>
    </source>
</evidence>
<sequence>MMHEQTPLDPQNTKRQRKCSYSLKILIVLLLTALRVAWHWVDSPNIHHTDVQEGIHHREGSERVQQHEDAQRKYMEKSYPKKRRCLAHDAQSRQTDKHSWTLWGGFARLVHEDGYRYLLIHVRRSRFLHGGEEGWCCWRC</sequence>
<dbReference type="Proteomes" id="UP000218334">
    <property type="component" value="Unassembled WGS sequence"/>
</dbReference>
<dbReference type="EMBL" id="KZ293439">
    <property type="protein sequence ID" value="PBK66814.1"/>
    <property type="molecule type" value="Genomic_DNA"/>
</dbReference>
<feature type="region of interest" description="Disordered" evidence="1">
    <location>
        <begin position="54"/>
        <end position="73"/>
    </location>
</feature>
<keyword evidence="2" id="KW-0472">Membrane</keyword>
<organism evidence="3 4">
    <name type="scientific">Armillaria solidipes</name>
    <dbReference type="NCBI Taxonomy" id="1076256"/>
    <lineage>
        <taxon>Eukaryota</taxon>
        <taxon>Fungi</taxon>
        <taxon>Dikarya</taxon>
        <taxon>Basidiomycota</taxon>
        <taxon>Agaricomycotina</taxon>
        <taxon>Agaricomycetes</taxon>
        <taxon>Agaricomycetidae</taxon>
        <taxon>Agaricales</taxon>
        <taxon>Marasmiineae</taxon>
        <taxon>Physalacriaceae</taxon>
        <taxon>Armillaria</taxon>
    </lineage>
</organism>
<keyword evidence="2" id="KW-1133">Transmembrane helix</keyword>
<accession>A0A2H3BD29</accession>
<reference evidence="4" key="1">
    <citation type="journal article" date="2017" name="Nat. Ecol. Evol.">
        <title>Genome expansion and lineage-specific genetic innovations in the forest pathogenic fungi Armillaria.</title>
        <authorList>
            <person name="Sipos G."/>
            <person name="Prasanna A.N."/>
            <person name="Walter M.C."/>
            <person name="O'Connor E."/>
            <person name="Balint B."/>
            <person name="Krizsan K."/>
            <person name="Kiss B."/>
            <person name="Hess J."/>
            <person name="Varga T."/>
            <person name="Slot J."/>
            <person name="Riley R."/>
            <person name="Boka B."/>
            <person name="Rigling D."/>
            <person name="Barry K."/>
            <person name="Lee J."/>
            <person name="Mihaltcheva S."/>
            <person name="LaButti K."/>
            <person name="Lipzen A."/>
            <person name="Waldron R."/>
            <person name="Moloney N.M."/>
            <person name="Sperisen C."/>
            <person name="Kredics L."/>
            <person name="Vagvoelgyi C."/>
            <person name="Patrignani A."/>
            <person name="Fitzpatrick D."/>
            <person name="Nagy I."/>
            <person name="Doyle S."/>
            <person name="Anderson J.B."/>
            <person name="Grigoriev I.V."/>
            <person name="Gueldener U."/>
            <person name="Muensterkoetter M."/>
            <person name="Nagy L.G."/>
        </authorList>
    </citation>
    <scope>NUCLEOTIDE SEQUENCE [LARGE SCALE GENOMIC DNA]</scope>
    <source>
        <strain evidence="4">28-4</strain>
    </source>
</reference>
<keyword evidence="2" id="KW-0812">Transmembrane</keyword>
<name>A0A2H3BD29_9AGAR</name>
<proteinExistence type="predicted"/>
<evidence type="ECO:0000313" key="4">
    <source>
        <dbReference type="Proteomes" id="UP000218334"/>
    </source>
</evidence>
<feature type="transmembrane region" description="Helical" evidence="2">
    <location>
        <begin position="21"/>
        <end position="41"/>
    </location>
</feature>